<feature type="region of interest" description="Disordered" evidence="1">
    <location>
        <begin position="69"/>
        <end position="98"/>
    </location>
</feature>
<evidence type="ECO:0000313" key="3">
    <source>
        <dbReference type="Proteomes" id="UP000236291"/>
    </source>
</evidence>
<proteinExistence type="predicted"/>
<comment type="caution">
    <text evidence="2">The sequence shown here is derived from an EMBL/GenBank/DDBJ whole genome shotgun (WGS) entry which is preliminary data.</text>
</comment>
<evidence type="ECO:0000313" key="2">
    <source>
        <dbReference type="EMBL" id="PNY05839.1"/>
    </source>
</evidence>
<dbReference type="AlphaFoldDB" id="A0A2K3NS24"/>
<feature type="compositionally biased region" description="Acidic residues" evidence="1">
    <location>
        <begin position="76"/>
        <end position="98"/>
    </location>
</feature>
<dbReference type="Proteomes" id="UP000236291">
    <property type="component" value="Unassembled WGS sequence"/>
</dbReference>
<sequence>MCIIAVPLTADISCTGTDTVLRDITVSTGWMHHRSPPPPQPEVDEEVAADTITDFEIGIRPEAKDRIIQGTIPPSCDDDLSDDDYYQYDDDSQPDSYS</sequence>
<gene>
    <name evidence="2" type="ORF">L195_g002297</name>
</gene>
<accession>A0A2K3NS24</accession>
<name>A0A2K3NS24_TRIPR</name>
<evidence type="ECO:0000256" key="1">
    <source>
        <dbReference type="SAM" id="MobiDB-lite"/>
    </source>
</evidence>
<dbReference type="EMBL" id="ASHM01001003">
    <property type="protein sequence ID" value="PNY05839.1"/>
    <property type="molecule type" value="Genomic_DNA"/>
</dbReference>
<reference evidence="2 3" key="2">
    <citation type="journal article" date="2017" name="Front. Plant Sci.">
        <title>Gene Classification and Mining of Molecular Markers Useful in Red Clover (Trifolium pratense) Breeding.</title>
        <authorList>
            <person name="Istvanek J."/>
            <person name="Dluhosova J."/>
            <person name="Dluhos P."/>
            <person name="Patkova L."/>
            <person name="Nedelnik J."/>
            <person name="Repkova J."/>
        </authorList>
    </citation>
    <scope>NUCLEOTIDE SEQUENCE [LARGE SCALE GENOMIC DNA]</scope>
    <source>
        <strain evidence="3">cv. Tatra</strain>
        <tissue evidence="2">Young leaves</tissue>
    </source>
</reference>
<protein>
    <submittedName>
        <fullName evidence="2">Uncharacterized protein</fullName>
    </submittedName>
</protein>
<organism evidence="2 3">
    <name type="scientific">Trifolium pratense</name>
    <name type="common">Red clover</name>
    <dbReference type="NCBI Taxonomy" id="57577"/>
    <lineage>
        <taxon>Eukaryota</taxon>
        <taxon>Viridiplantae</taxon>
        <taxon>Streptophyta</taxon>
        <taxon>Embryophyta</taxon>
        <taxon>Tracheophyta</taxon>
        <taxon>Spermatophyta</taxon>
        <taxon>Magnoliopsida</taxon>
        <taxon>eudicotyledons</taxon>
        <taxon>Gunneridae</taxon>
        <taxon>Pentapetalae</taxon>
        <taxon>rosids</taxon>
        <taxon>fabids</taxon>
        <taxon>Fabales</taxon>
        <taxon>Fabaceae</taxon>
        <taxon>Papilionoideae</taxon>
        <taxon>50 kb inversion clade</taxon>
        <taxon>NPAAA clade</taxon>
        <taxon>Hologalegina</taxon>
        <taxon>IRL clade</taxon>
        <taxon>Trifolieae</taxon>
        <taxon>Trifolium</taxon>
    </lineage>
</organism>
<reference evidence="2 3" key="1">
    <citation type="journal article" date="2014" name="Am. J. Bot.">
        <title>Genome assembly and annotation for red clover (Trifolium pratense; Fabaceae).</title>
        <authorList>
            <person name="Istvanek J."/>
            <person name="Jaros M."/>
            <person name="Krenek A."/>
            <person name="Repkova J."/>
        </authorList>
    </citation>
    <scope>NUCLEOTIDE SEQUENCE [LARGE SCALE GENOMIC DNA]</scope>
    <source>
        <strain evidence="3">cv. Tatra</strain>
        <tissue evidence="2">Young leaves</tissue>
    </source>
</reference>